<dbReference type="Pfam" id="PF03018">
    <property type="entry name" value="Dirigent"/>
    <property type="match status" value="2"/>
</dbReference>
<accession>A0A8J5I1R0</accession>
<keyword evidence="4" id="KW-0052">Apoplast</keyword>
<keyword evidence="4" id="KW-0732">Signal</keyword>
<keyword evidence="3 4" id="KW-0964">Secreted</keyword>
<sequence length="298" mass="31450">MASSTFFFFSYFLLVSVAAASPENYLHLRFFQHERILGVANATVVLSVNADNSGLATGFGNVVAYENALRETTDLRAPVIGHSQGLGIGSDRSGASGFTAFSMVFTGGRYNGSSLDIQGIFISQPLLETVSERAIVGGTGRFRGARGYLLSKEIVLTPETLTGQLDAFINYYHLRFFQHERILGTPNATVVLSVNADNSGLATGFGNIVAYDNALRETTDLRAPIIGHSQGLGIGSDRSGASGFTVFSMVFTGGKYNGSSLDIQGIFHIAAVAGDGGINSDSAIVEQISPSLPVVDSL</sequence>
<dbReference type="PANTHER" id="PTHR21495">
    <property type="entry name" value="NUCLEOPORIN-RELATED"/>
    <property type="match status" value="1"/>
</dbReference>
<comment type="caution">
    <text evidence="5">The sequence shown here is derived from an EMBL/GenBank/DDBJ whole genome shotgun (WGS) entry which is preliminary data.</text>
</comment>
<dbReference type="GO" id="GO:0048046">
    <property type="term" value="C:apoplast"/>
    <property type="evidence" value="ECO:0007669"/>
    <property type="project" value="UniProtKB-SubCell"/>
</dbReference>
<dbReference type="Proteomes" id="UP000734854">
    <property type="component" value="Unassembled WGS sequence"/>
</dbReference>
<evidence type="ECO:0000256" key="3">
    <source>
        <dbReference type="ARBA" id="ARBA00022525"/>
    </source>
</evidence>
<comment type="function">
    <text evidence="4">Dirigent proteins impart stereoselectivity on the phenoxy radical-coupling reaction, yielding optically active lignans from two molecules of coniferyl alcohol in the biosynthesis of lignans, flavonolignans, and alkaloids and thus plays a central role in plant secondary metabolism.</text>
</comment>
<dbReference type="GO" id="GO:0009699">
    <property type="term" value="P:phenylpropanoid biosynthetic process"/>
    <property type="evidence" value="ECO:0007669"/>
    <property type="project" value="UniProtKB-ARBA"/>
</dbReference>
<feature type="signal peptide" evidence="4">
    <location>
        <begin position="1"/>
        <end position="20"/>
    </location>
</feature>
<dbReference type="EMBL" id="JACMSC010000001">
    <property type="protein sequence ID" value="KAG6539247.1"/>
    <property type="molecule type" value="Genomic_DNA"/>
</dbReference>
<dbReference type="InterPro" id="IPR004265">
    <property type="entry name" value="Dirigent"/>
</dbReference>
<reference evidence="5 6" key="1">
    <citation type="submission" date="2020-08" db="EMBL/GenBank/DDBJ databases">
        <title>Plant Genome Project.</title>
        <authorList>
            <person name="Zhang R.-G."/>
        </authorList>
    </citation>
    <scope>NUCLEOTIDE SEQUENCE [LARGE SCALE GENOMIC DNA]</scope>
    <source>
        <tissue evidence="5">Rhizome</tissue>
    </source>
</reference>
<dbReference type="Gene3D" id="2.40.480.10">
    <property type="entry name" value="Allene oxide cyclase-like"/>
    <property type="match status" value="1"/>
</dbReference>
<feature type="chain" id="PRO_5035338433" description="Dirigent protein" evidence="4">
    <location>
        <begin position="21"/>
        <end position="298"/>
    </location>
</feature>
<protein>
    <recommendedName>
        <fullName evidence="4">Dirigent protein</fullName>
    </recommendedName>
</protein>
<keyword evidence="6" id="KW-1185">Reference proteome</keyword>
<dbReference type="AlphaFoldDB" id="A0A8J5I1R0"/>
<comment type="subcellular location">
    <subcellularLocation>
        <location evidence="4">Secreted</location>
        <location evidence="4">Extracellular space</location>
        <location evidence="4">Apoplast</location>
    </subcellularLocation>
</comment>
<proteinExistence type="inferred from homology"/>
<comment type="subunit">
    <text evidence="2 4">Homodimer.</text>
</comment>
<evidence type="ECO:0000256" key="1">
    <source>
        <dbReference type="ARBA" id="ARBA00010746"/>
    </source>
</evidence>
<evidence type="ECO:0000256" key="4">
    <source>
        <dbReference type="RuleBase" id="RU363099"/>
    </source>
</evidence>
<evidence type="ECO:0000256" key="2">
    <source>
        <dbReference type="ARBA" id="ARBA00011738"/>
    </source>
</evidence>
<comment type="similarity">
    <text evidence="1 4">Belongs to the plant dirigent protein family.</text>
</comment>
<evidence type="ECO:0000313" key="5">
    <source>
        <dbReference type="EMBL" id="KAG6539247.1"/>
    </source>
</evidence>
<name>A0A8J5I1R0_ZINOF</name>
<evidence type="ECO:0000313" key="6">
    <source>
        <dbReference type="Proteomes" id="UP000734854"/>
    </source>
</evidence>
<gene>
    <name evidence="5" type="ORF">ZIOFF_004404</name>
</gene>
<dbReference type="InterPro" id="IPR044859">
    <property type="entry name" value="Allene_oxi_cyc_Dirigent"/>
</dbReference>
<organism evidence="5 6">
    <name type="scientific">Zingiber officinale</name>
    <name type="common">Ginger</name>
    <name type="synonym">Amomum zingiber</name>
    <dbReference type="NCBI Taxonomy" id="94328"/>
    <lineage>
        <taxon>Eukaryota</taxon>
        <taxon>Viridiplantae</taxon>
        <taxon>Streptophyta</taxon>
        <taxon>Embryophyta</taxon>
        <taxon>Tracheophyta</taxon>
        <taxon>Spermatophyta</taxon>
        <taxon>Magnoliopsida</taxon>
        <taxon>Liliopsida</taxon>
        <taxon>Zingiberales</taxon>
        <taxon>Zingiberaceae</taxon>
        <taxon>Zingiber</taxon>
    </lineage>
</organism>